<feature type="domain" description="Fatty acid desaturase" evidence="2">
    <location>
        <begin position="59"/>
        <end position="297"/>
    </location>
</feature>
<proteinExistence type="predicted"/>
<accession>A0A5N7KMN0</accession>
<keyword evidence="1" id="KW-1133">Transmembrane helix</keyword>
<evidence type="ECO:0000256" key="1">
    <source>
        <dbReference type="SAM" id="Phobius"/>
    </source>
</evidence>
<keyword evidence="4" id="KW-1185">Reference proteome</keyword>
<reference evidence="3 4" key="2">
    <citation type="journal article" date="2023" name="Plant Pathol.">
        <title>Dismantling and reorganizing Pseudomonas marginalis sensu#lato.</title>
        <authorList>
            <person name="Sawada H."/>
            <person name="Fujikawa T."/>
            <person name="Satou M."/>
        </authorList>
    </citation>
    <scope>NUCLEOTIDE SEQUENCE [LARGE SCALE GENOMIC DNA]</scope>
    <source>
        <strain evidence="3 4">MAFF 212408</strain>
    </source>
</reference>
<dbReference type="CDD" id="cd03510">
    <property type="entry name" value="Rhizobitoxine-FADS-like"/>
    <property type="match status" value="1"/>
</dbReference>
<evidence type="ECO:0000313" key="3">
    <source>
        <dbReference type="EMBL" id="MPR03457.1"/>
    </source>
</evidence>
<dbReference type="PANTHER" id="PTHR19353:SF19">
    <property type="entry name" value="DELTA(5) FATTY ACID DESATURASE C-RELATED"/>
    <property type="match status" value="1"/>
</dbReference>
<organism evidence="3 4">
    <name type="scientific">Pseudomonas kitaguniensis</name>
    <dbReference type="NCBI Taxonomy" id="2607908"/>
    <lineage>
        <taxon>Bacteria</taxon>
        <taxon>Pseudomonadati</taxon>
        <taxon>Pseudomonadota</taxon>
        <taxon>Gammaproteobacteria</taxon>
        <taxon>Pseudomonadales</taxon>
        <taxon>Pseudomonadaceae</taxon>
        <taxon>Pseudomonas</taxon>
    </lineage>
</organism>
<keyword evidence="1" id="KW-0472">Membrane</keyword>
<gene>
    <name evidence="3" type="ORF">F0169_16070</name>
</gene>
<evidence type="ECO:0000313" key="4">
    <source>
        <dbReference type="Proteomes" id="UP000326112"/>
    </source>
</evidence>
<dbReference type="PANTHER" id="PTHR19353">
    <property type="entry name" value="FATTY ACID DESATURASE 2"/>
    <property type="match status" value="1"/>
</dbReference>
<comment type="caution">
    <text evidence="3">The sequence shown here is derived from an EMBL/GenBank/DDBJ whole genome shotgun (WGS) entry which is preliminary data.</text>
</comment>
<dbReference type="InterPro" id="IPR005804">
    <property type="entry name" value="FA_desaturase_dom"/>
</dbReference>
<feature type="transmembrane region" description="Helical" evidence="1">
    <location>
        <begin position="44"/>
        <end position="62"/>
    </location>
</feature>
<dbReference type="Proteomes" id="UP000326112">
    <property type="component" value="Unassembled WGS sequence"/>
</dbReference>
<dbReference type="InterPro" id="IPR012171">
    <property type="entry name" value="Fatty_acid_desaturase"/>
</dbReference>
<keyword evidence="1" id="KW-0812">Transmembrane</keyword>
<reference evidence="3 4" key="1">
    <citation type="journal article" date="2020" name="Int. J. Syst. Evol. Microbiol.">
        <title>Pseudomonas kitaguniensis sp. nov., a pathogen causing bacterial rot of Welsh onion in Japan.</title>
        <authorList>
            <person name="Sawada H."/>
            <person name="Fujikawa T."/>
            <person name="Nishiwaki Y."/>
            <person name="Horita H."/>
        </authorList>
    </citation>
    <scope>NUCLEOTIDE SEQUENCE [LARGE SCALE GENOMIC DNA]</scope>
    <source>
        <strain evidence="3 4">MAFF 212408</strain>
    </source>
</reference>
<name>A0A5N7KMN0_9PSED</name>
<evidence type="ECO:0000259" key="2">
    <source>
        <dbReference type="Pfam" id="PF00487"/>
    </source>
</evidence>
<dbReference type="EMBL" id="VUAZ01000093">
    <property type="protein sequence ID" value="MPR03457.1"/>
    <property type="molecule type" value="Genomic_DNA"/>
</dbReference>
<dbReference type="RefSeq" id="WP_152747054.1">
    <property type="nucleotide sequence ID" value="NZ_VUAZ01000093.1"/>
</dbReference>
<dbReference type="Pfam" id="PF00487">
    <property type="entry name" value="FA_desaturase"/>
    <property type="match status" value="1"/>
</dbReference>
<protein>
    <submittedName>
        <fullName evidence="3">Fatty acid desaturase family protein</fullName>
    </submittedName>
</protein>
<sequence length="356" mass="41197">MLVDKNNEPAGEYAAGISRETFGMLKHLCKKDNYHWAIALGKDYAIIAFAIYLSLGISYWFYPVSLFLIGTTQRALANVLHESAHKMLANNRAINWVSGTFLSGYLIFHLHQSYSTSHIKNHHVHLGHPEKDPDYNFHLKCGLYDVKQSEREFFLKNVVMALSGYRTVQYINYIIKDRVKAQGADKKLRNERIMLWAYWAVIVAVAAWFGVVAQLLLFWLVPLFTTAVAVGWIIELAEHYPLPAAETEKLLLTRNRKGNALENFFFGRHDDNYHLVHHLHPAIPHWNMRKAHDLLMSHPEYARWDNLWAGIFTRDRHGRHKETMLSYAAKFRAHKIANHADESSFARRMLNQAYGG</sequence>
<feature type="transmembrane region" description="Helical" evidence="1">
    <location>
        <begin position="193"/>
        <end position="210"/>
    </location>
</feature>